<evidence type="ECO:0000256" key="1">
    <source>
        <dbReference type="ARBA" id="ARBA00010641"/>
    </source>
</evidence>
<organism evidence="7">
    <name type="scientific">hydrothermal vent metagenome</name>
    <dbReference type="NCBI Taxonomy" id="652676"/>
    <lineage>
        <taxon>unclassified sequences</taxon>
        <taxon>metagenomes</taxon>
        <taxon>ecological metagenomes</taxon>
    </lineage>
</organism>
<dbReference type="GO" id="GO:0006352">
    <property type="term" value="P:DNA-templated transcription initiation"/>
    <property type="evidence" value="ECO:0007669"/>
    <property type="project" value="InterPro"/>
</dbReference>
<dbReference type="Pfam" id="PF04542">
    <property type="entry name" value="Sigma70_r2"/>
    <property type="match status" value="1"/>
</dbReference>
<evidence type="ECO:0000256" key="3">
    <source>
        <dbReference type="ARBA" id="ARBA00023082"/>
    </source>
</evidence>
<sequence>MMNKIINPKLSRSEKMAFEKYVKANMKRAYYSAFGIIGSHDAAMDLSQAAFIKAYRNFKSFDNTKKFFTWYYTILRNLCLNFIRDSKSKNTITFDDQIEWEDDTNPADDIEREELKKKLWESIRQLEFEDREVITLKEFEGLTYKEISEVLDIPIGTVMSRLYYARKKLAKKLEGFK</sequence>
<dbReference type="SUPFAM" id="SSF88946">
    <property type="entry name" value="Sigma2 domain of RNA polymerase sigma factors"/>
    <property type="match status" value="1"/>
</dbReference>
<dbReference type="InterPro" id="IPR013249">
    <property type="entry name" value="RNA_pol_sigma70_r4_t2"/>
</dbReference>
<dbReference type="GO" id="GO:0016987">
    <property type="term" value="F:sigma factor activity"/>
    <property type="evidence" value="ECO:0007669"/>
    <property type="project" value="UniProtKB-KW"/>
</dbReference>
<evidence type="ECO:0000256" key="4">
    <source>
        <dbReference type="ARBA" id="ARBA00023163"/>
    </source>
</evidence>
<dbReference type="InterPro" id="IPR007627">
    <property type="entry name" value="RNA_pol_sigma70_r2"/>
</dbReference>
<accession>A0A3B1C4E4</accession>
<keyword evidence="3" id="KW-0731">Sigma factor</keyword>
<dbReference type="Gene3D" id="1.10.1740.10">
    <property type="match status" value="1"/>
</dbReference>
<feature type="domain" description="RNA polymerase sigma factor 70 region 4 type 2" evidence="6">
    <location>
        <begin position="118"/>
        <end position="169"/>
    </location>
</feature>
<evidence type="ECO:0000256" key="2">
    <source>
        <dbReference type="ARBA" id="ARBA00023015"/>
    </source>
</evidence>
<evidence type="ECO:0000259" key="6">
    <source>
        <dbReference type="Pfam" id="PF08281"/>
    </source>
</evidence>
<gene>
    <name evidence="7" type="ORF">MNBD_IGNAVI01-1543</name>
</gene>
<name>A0A3B1C4E4_9ZZZZ</name>
<dbReference type="PANTHER" id="PTHR43133:SF51">
    <property type="entry name" value="RNA POLYMERASE SIGMA FACTOR"/>
    <property type="match status" value="1"/>
</dbReference>
<dbReference type="EMBL" id="UOGD01000141">
    <property type="protein sequence ID" value="VAX19463.1"/>
    <property type="molecule type" value="Genomic_DNA"/>
</dbReference>
<dbReference type="InterPro" id="IPR013325">
    <property type="entry name" value="RNA_pol_sigma_r2"/>
</dbReference>
<proteinExistence type="inferred from homology"/>
<dbReference type="InterPro" id="IPR039425">
    <property type="entry name" value="RNA_pol_sigma-70-like"/>
</dbReference>
<keyword evidence="2" id="KW-0805">Transcription regulation</keyword>
<evidence type="ECO:0008006" key="8">
    <source>
        <dbReference type="Google" id="ProtNLM"/>
    </source>
</evidence>
<dbReference type="InterPro" id="IPR014284">
    <property type="entry name" value="RNA_pol_sigma-70_dom"/>
</dbReference>
<protein>
    <recommendedName>
        <fullName evidence="8">RNA polymerase sigma factor RpoE</fullName>
    </recommendedName>
</protein>
<dbReference type="PANTHER" id="PTHR43133">
    <property type="entry name" value="RNA POLYMERASE ECF-TYPE SIGMA FACTO"/>
    <property type="match status" value="1"/>
</dbReference>
<dbReference type="Gene3D" id="1.10.10.10">
    <property type="entry name" value="Winged helix-like DNA-binding domain superfamily/Winged helix DNA-binding domain"/>
    <property type="match status" value="1"/>
</dbReference>
<dbReference type="AlphaFoldDB" id="A0A3B1C4E4"/>
<dbReference type="InterPro" id="IPR036388">
    <property type="entry name" value="WH-like_DNA-bd_sf"/>
</dbReference>
<dbReference type="InterPro" id="IPR013324">
    <property type="entry name" value="RNA_pol_sigma_r3/r4-like"/>
</dbReference>
<reference evidence="7" key="1">
    <citation type="submission" date="2018-06" db="EMBL/GenBank/DDBJ databases">
        <authorList>
            <person name="Zhirakovskaya E."/>
        </authorList>
    </citation>
    <scope>NUCLEOTIDE SEQUENCE</scope>
</reference>
<dbReference type="GO" id="GO:0003677">
    <property type="term" value="F:DNA binding"/>
    <property type="evidence" value="ECO:0007669"/>
    <property type="project" value="InterPro"/>
</dbReference>
<evidence type="ECO:0000313" key="7">
    <source>
        <dbReference type="EMBL" id="VAX19463.1"/>
    </source>
</evidence>
<comment type="similarity">
    <text evidence="1">Belongs to the sigma-70 factor family. ECF subfamily.</text>
</comment>
<dbReference type="NCBIfam" id="TIGR02937">
    <property type="entry name" value="sigma70-ECF"/>
    <property type="match status" value="1"/>
</dbReference>
<feature type="domain" description="RNA polymerase sigma-70 region 2" evidence="5">
    <location>
        <begin position="22"/>
        <end position="87"/>
    </location>
</feature>
<keyword evidence="4" id="KW-0804">Transcription</keyword>
<dbReference type="SUPFAM" id="SSF88659">
    <property type="entry name" value="Sigma3 and sigma4 domains of RNA polymerase sigma factors"/>
    <property type="match status" value="1"/>
</dbReference>
<dbReference type="CDD" id="cd06171">
    <property type="entry name" value="Sigma70_r4"/>
    <property type="match status" value="1"/>
</dbReference>
<evidence type="ECO:0000259" key="5">
    <source>
        <dbReference type="Pfam" id="PF04542"/>
    </source>
</evidence>
<dbReference type="Pfam" id="PF08281">
    <property type="entry name" value="Sigma70_r4_2"/>
    <property type="match status" value="1"/>
</dbReference>